<name>F9F879_FUSOF</name>
<reference evidence="1" key="1">
    <citation type="journal article" date="2012" name="Mol. Plant Microbe Interact.">
        <title>A highly conserved effector in Fusarium oxysporum is required for full virulence on Arabidopsis.</title>
        <authorList>
            <person name="Thatcher L.F."/>
            <person name="Gardiner D.M."/>
            <person name="Kazan K."/>
            <person name="Manners J."/>
        </authorList>
    </citation>
    <scope>NUCLEOTIDE SEQUENCE [LARGE SCALE GENOMIC DNA]</scope>
    <source>
        <strain evidence="1">Fo5176</strain>
    </source>
</reference>
<organism evidence="1">
    <name type="scientific">Fusarium oxysporum (strain Fo5176)</name>
    <name type="common">Fusarium vascular wilt</name>
    <dbReference type="NCBI Taxonomy" id="660025"/>
    <lineage>
        <taxon>Eukaryota</taxon>
        <taxon>Fungi</taxon>
        <taxon>Dikarya</taxon>
        <taxon>Ascomycota</taxon>
        <taxon>Pezizomycotina</taxon>
        <taxon>Sordariomycetes</taxon>
        <taxon>Hypocreomycetidae</taxon>
        <taxon>Hypocreales</taxon>
        <taxon>Nectriaceae</taxon>
        <taxon>Fusarium</taxon>
        <taxon>Fusarium oxysporum species complex</taxon>
    </lineage>
</organism>
<protein>
    <submittedName>
        <fullName evidence="1">Uncharacterized protein</fullName>
    </submittedName>
</protein>
<evidence type="ECO:0000313" key="1">
    <source>
        <dbReference type="EMBL" id="EGU86894.1"/>
    </source>
</evidence>
<dbReference type="AlphaFoldDB" id="F9F879"/>
<dbReference type="STRING" id="660025.F9F879"/>
<dbReference type="OrthoDB" id="4777915at2759"/>
<proteinExistence type="predicted"/>
<sequence>MDLYKDTPYTSFFKLLGLSSNAKRMVNCEKKLNNLKGTDFNEPVGKDNWRDNYSATDDDTIRHALEQLMLLQVNGLKPNIEAELIRRMAEVVAQVGLAGHGAAVISQNTMVEFWNSVVNHQNGYAGNIDQFQPTMRAAFEAHLIFTNTTQLSALFTTTMDPNLELCRSLMHLTSTERRQRLQHLPPEEYARVRVIVEREQEAQKLEELICDKDKMVKRITNDVARASSSLVNYIANFDQSPQPLRLDAWKLVYCDVYYVDGGSATLQEIYEERLREEKLQTPAARARELVRDDELRKARRNAEWMIPAIERFSDEAQAQVDQEYRKSMELFLQLCQDERTRQIILAPQGYEKTLERIWKRVSPAPPAWIQKILKAKEEFGFIYYMSRKVQQKHGNNWHSVWSGINNLSLPNRVTWHSIHCQGYNNSLALRRLETEKWPMFYPNESMAEDDDLRKHFREYREENDNLLPAGILRNTFIVIPIELTSEENRQRTEGELLDPYWVWAYDAGWDSSEEETVFDGEKYQGRVKVAIWSVNSWFYAARWEGVSLRDMWLKAQQHPEKVWICYTKKLEEWDHEPYI</sequence>
<comment type="caution">
    <text evidence="1">The sequence shown here is derived from an EMBL/GenBank/DDBJ whole genome shotgun (WGS) entry which is preliminary data.</text>
</comment>
<dbReference type="EMBL" id="AFQF01000779">
    <property type="protein sequence ID" value="EGU86894.1"/>
    <property type="molecule type" value="Genomic_DNA"/>
</dbReference>
<gene>
    <name evidence="1" type="ORF">FOXB_02604</name>
</gene>
<accession>F9F879</accession>